<keyword evidence="2" id="KW-1185">Reference proteome</keyword>
<proteinExistence type="predicted"/>
<dbReference type="EMBL" id="MTYJ01000292">
    <property type="protein sequence ID" value="OWA52908.1"/>
    <property type="molecule type" value="Genomic_DNA"/>
</dbReference>
<comment type="caution">
    <text evidence="1">The sequence shown here is derived from an EMBL/GenBank/DDBJ whole genome shotgun (WGS) entry which is preliminary data.</text>
</comment>
<accession>A0A9X6RLY3</accession>
<protein>
    <submittedName>
        <fullName evidence="1">Transposable element Hobo transposase</fullName>
    </submittedName>
</protein>
<dbReference type="GO" id="GO:0005634">
    <property type="term" value="C:nucleus"/>
    <property type="evidence" value="ECO:0007669"/>
    <property type="project" value="TreeGrafter"/>
</dbReference>
<evidence type="ECO:0000313" key="2">
    <source>
        <dbReference type="Proteomes" id="UP000192578"/>
    </source>
</evidence>
<organism evidence="1 2">
    <name type="scientific">Hypsibius exemplaris</name>
    <name type="common">Freshwater tardigrade</name>
    <dbReference type="NCBI Taxonomy" id="2072580"/>
    <lineage>
        <taxon>Eukaryota</taxon>
        <taxon>Metazoa</taxon>
        <taxon>Ecdysozoa</taxon>
        <taxon>Tardigrada</taxon>
        <taxon>Eutardigrada</taxon>
        <taxon>Parachela</taxon>
        <taxon>Hypsibioidea</taxon>
        <taxon>Hypsibiidae</taxon>
        <taxon>Hypsibius</taxon>
    </lineage>
</organism>
<sequence>MTSDMWSEDYNKTAFLSLTYHSATAGKLWKQLLYCAEYDCSKKKSGLDIRNFLFDRLQSFAISEQQCEDVVFVTDAGANMVKAFNPLDKDNAGRPRIERITYAGHKLNTALTNCFNTKSKSDFCVPPAAMPMVKLVEDCKKLVSHCKQAYIARVLSKKLIAACPTRWNTNLDMVDSIRENFSELEVVLRARDEANFLPFNKELLDDFAQLLQPFQTATLLLSADKKSTLHLVVLQYYL</sequence>
<name>A0A9X6RLY3_HYPEX</name>
<dbReference type="AlphaFoldDB" id="A0A9X6RLY3"/>
<dbReference type="PANTHER" id="PTHR46169">
    <property type="entry name" value="DNA REPLICATION-RELATED ELEMENT FACTOR, ISOFORM A"/>
    <property type="match status" value="1"/>
</dbReference>
<dbReference type="OrthoDB" id="1607513at2759"/>
<evidence type="ECO:0000313" key="1">
    <source>
        <dbReference type="EMBL" id="OWA52908.1"/>
    </source>
</evidence>
<dbReference type="SUPFAM" id="SSF53098">
    <property type="entry name" value="Ribonuclease H-like"/>
    <property type="match status" value="1"/>
</dbReference>
<gene>
    <name evidence="1" type="ORF">BV898_17350</name>
</gene>
<reference evidence="2" key="1">
    <citation type="submission" date="2017-01" db="EMBL/GenBank/DDBJ databases">
        <title>Comparative genomics of anhydrobiosis in the tardigrade Hypsibius dujardini.</title>
        <authorList>
            <person name="Yoshida Y."/>
            <person name="Koutsovoulos G."/>
            <person name="Laetsch D."/>
            <person name="Stevens L."/>
            <person name="Kumar S."/>
            <person name="Horikawa D."/>
            <person name="Ishino K."/>
            <person name="Komine S."/>
            <person name="Tomita M."/>
            <person name="Blaxter M."/>
            <person name="Arakawa K."/>
        </authorList>
    </citation>
    <scope>NUCLEOTIDE SEQUENCE [LARGE SCALE GENOMIC DNA]</scope>
    <source>
        <strain evidence="2">Z151</strain>
    </source>
</reference>
<dbReference type="GO" id="GO:0006357">
    <property type="term" value="P:regulation of transcription by RNA polymerase II"/>
    <property type="evidence" value="ECO:0007669"/>
    <property type="project" value="TreeGrafter"/>
</dbReference>
<dbReference type="InterPro" id="IPR012337">
    <property type="entry name" value="RNaseH-like_sf"/>
</dbReference>
<dbReference type="Proteomes" id="UP000192578">
    <property type="component" value="Unassembled WGS sequence"/>
</dbReference>
<dbReference type="InterPro" id="IPR052717">
    <property type="entry name" value="Vacuolar_transposase_reg"/>
</dbReference>
<dbReference type="PANTHER" id="PTHR46169:SF17">
    <property type="entry name" value="HAT C-TERMINAL DIMERISATION DOMAIN-CONTAINING PROTEIN"/>
    <property type="match status" value="1"/>
</dbReference>